<reference evidence="3" key="1">
    <citation type="submission" date="2016-10" db="EMBL/GenBank/DDBJ databases">
        <authorList>
            <person name="Varghese N."/>
            <person name="Submissions S."/>
        </authorList>
    </citation>
    <scope>NUCLEOTIDE SEQUENCE [LARGE SCALE GENOMIC DNA]</scope>
    <source>
        <strain evidence="3">IBRC-M 10655</strain>
    </source>
</reference>
<evidence type="ECO:0008006" key="4">
    <source>
        <dbReference type="Google" id="ProtNLM"/>
    </source>
</evidence>
<protein>
    <recommendedName>
        <fullName evidence="4">DUF3558 domain-containing protein</fullName>
    </recommendedName>
</protein>
<dbReference type="Proteomes" id="UP000199651">
    <property type="component" value="Unassembled WGS sequence"/>
</dbReference>
<keyword evidence="3" id="KW-1185">Reference proteome</keyword>
<evidence type="ECO:0000313" key="2">
    <source>
        <dbReference type="EMBL" id="SDO55624.1"/>
    </source>
</evidence>
<evidence type="ECO:0000256" key="1">
    <source>
        <dbReference type="SAM" id="SignalP"/>
    </source>
</evidence>
<dbReference type="OrthoDB" id="3679798at2"/>
<proteinExistence type="predicted"/>
<sequence length="307" mass="32071">MLTNAVRALAAALVLTGCTVHEAGSPVPDPAMSEPITATQALGDLATFDACDLVSAPDLLPLGTPVKTTPNALDNCTFTLDEDGLIEIGHLTMVTPEQLTEWKPIQLPKRLDLATYLAGDDKCGVVLRFVGGEAIQVAVSFTKAREGKACVVATATARMIAARISQGKPVGRAHQEHGSLRAIDPCTLITPDMIAAVPVTGAPRSGTARHDCRVGGTDGPRLTVSFTADKSVVVRPDNPIRSTIAGRISLTQSRDGKCFVLTEHVSLGRAVLPNGHEQARVEVVAPGDACASAKAVAGLLWPKLPSR</sequence>
<accession>A0A1H0KI18</accession>
<keyword evidence="1" id="KW-0732">Signal</keyword>
<name>A0A1H0KI18_9PSEU</name>
<dbReference type="PROSITE" id="PS51257">
    <property type="entry name" value="PROKAR_LIPOPROTEIN"/>
    <property type="match status" value="1"/>
</dbReference>
<organism evidence="2 3">
    <name type="scientific">Actinokineospora alba</name>
    <dbReference type="NCBI Taxonomy" id="504798"/>
    <lineage>
        <taxon>Bacteria</taxon>
        <taxon>Bacillati</taxon>
        <taxon>Actinomycetota</taxon>
        <taxon>Actinomycetes</taxon>
        <taxon>Pseudonocardiales</taxon>
        <taxon>Pseudonocardiaceae</taxon>
        <taxon>Actinokineospora</taxon>
    </lineage>
</organism>
<dbReference type="RefSeq" id="WP_091372724.1">
    <property type="nucleotide sequence ID" value="NZ_FNDV01000002.1"/>
</dbReference>
<evidence type="ECO:0000313" key="3">
    <source>
        <dbReference type="Proteomes" id="UP000199651"/>
    </source>
</evidence>
<dbReference type="AlphaFoldDB" id="A0A1H0KI18"/>
<gene>
    <name evidence="2" type="ORF">SAMN05192558_103496</name>
</gene>
<feature type="chain" id="PRO_5039035058" description="DUF3558 domain-containing protein" evidence="1">
    <location>
        <begin position="24"/>
        <end position="307"/>
    </location>
</feature>
<feature type="signal peptide" evidence="1">
    <location>
        <begin position="1"/>
        <end position="23"/>
    </location>
</feature>
<dbReference type="STRING" id="504798.SAMN05421871_102553"/>
<dbReference type="EMBL" id="FNJB01000003">
    <property type="protein sequence ID" value="SDO55624.1"/>
    <property type="molecule type" value="Genomic_DNA"/>
</dbReference>